<dbReference type="InterPro" id="IPR003593">
    <property type="entry name" value="AAA+_ATPase"/>
</dbReference>
<dbReference type="GO" id="GO:0005524">
    <property type="term" value="F:ATP binding"/>
    <property type="evidence" value="ECO:0007669"/>
    <property type="project" value="UniProtKB-KW"/>
</dbReference>
<dbReference type="Proteomes" id="UP000199494">
    <property type="component" value="Unassembled WGS sequence"/>
</dbReference>
<keyword evidence="2" id="KW-0547">Nucleotide-binding</keyword>
<evidence type="ECO:0000256" key="1">
    <source>
        <dbReference type="ARBA" id="ARBA00022737"/>
    </source>
</evidence>
<dbReference type="SMART" id="SM00382">
    <property type="entry name" value="AAA"/>
    <property type="match status" value="2"/>
</dbReference>
<dbReference type="AlphaFoldDB" id="A0A222VSX1"/>
<dbReference type="KEGG" id="pmad:BAY61_19605"/>
<dbReference type="PROSITE" id="PS00211">
    <property type="entry name" value="ABC_TRANSPORTER_1"/>
    <property type="match status" value="2"/>
</dbReference>
<dbReference type="InterPro" id="IPR032781">
    <property type="entry name" value="ABC_tran_Xtn"/>
</dbReference>
<dbReference type="InterPro" id="IPR027417">
    <property type="entry name" value="P-loop_NTPase"/>
</dbReference>
<dbReference type="Gene3D" id="3.40.50.300">
    <property type="entry name" value="P-loop containing nucleotide triphosphate hydrolases"/>
    <property type="match status" value="2"/>
</dbReference>
<dbReference type="SUPFAM" id="SSF52540">
    <property type="entry name" value="P-loop containing nucleoside triphosphate hydrolases"/>
    <property type="match status" value="2"/>
</dbReference>
<dbReference type="PANTHER" id="PTHR19211:SF14">
    <property type="entry name" value="ATP-BINDING CASSETTE SUB-FAMILY F MEMBER 1"/>
    <property type="match status" value="1"/>
</dbReference>
<dbReference type="CDD" id="cd03221">
    <property type="entry name" value="ABCF_EF-3"/>
    <property type="match status" value="2"/>
</dbReference>
<reference evidence="4 5" key="1">
    <citation type="submission" date="2016-10" db="EMBL/GenBank/DDBJ databases">
        <authorList>
            <person name="de Groot N.N."/>
        </authorList>
    </citation>
    <scope>NUCLEOTIDE SEQUENCE [LARGE SCALE GENOMIC DNA]</scope>
    <source>
        <strain evidence="4 5">CGMCC 4.5506</strain>
    </source>
</reference>
<dbReference type="Pfam" id="PF00005">
    <property type="entry name" value="ABC_tran"/>
    <property type="match status" value="2"/>
</dbReference>
<evidence type="ECO:0000256" key="3">
    <source>
        <dbReference type="ARBA" id="ARBA00022840"/>
    </source>
</evidence>
<proteinExistence type="predicted"/>
<dbReference type="RefSeq" id="WP_091808177.1">
    <property type="nucleotide sequence ID" value="NZ_CP016353.1"/>
</dbReference>
<gene>
    <name evidence="4" type="ORF">SAMN05421630_109127</name>
</gene>
<keyword evidence="3" id="KW-0067">ATP-binding</keyword>
<dbReference type="FunFam" id="3.40.50.300:FF:000597">
    <property type="entry name" value="ABC transporter ATP-binding protein"/>
    <property type="match status" value="1"/>
</dbReference>
<evidence type="ECO:0000313" key="4">
    <source>
        <dbReference type="EMBL" id="SDD50281.1"/>
    </source>
</evidence>
<evidence type="ECO:0000256" key="2">
    <source>
        <dbReference type="ARBA" id="ARBA00022741"/>
    </source>
</evidence>
<dbReference type="Pfam" id="PF12848">
    <property type="entry name" value="ABC_tran_Xtn"/>
    <property type="match status" value="1"/>
</dbReference>
<dbReference type="STRING" id="530584.SAMN05421630_109127"/>
<dbReference type="EMBL" id="FMZE01000009">
    <property type="protein sequence ID" value="SDD50281.1"/>
    <property type="molecule type" value="Genomic_DNA"/>
</dbReference>
<dbReference type="OrthoDB" id="3169603at2"/>
<dbReference type="GO" id="GO:0016887">
    <property type="term" value="F:ATP hydrolysis activity"/>
    <property type="evidence" value="ECO:0007669"/>
    <property type="project" value="InterPro"/>
</dbReference>
<dbReference type="FunFam" id="3.40.50.300:FF:000944">
    <property type="entry name" value="Macrolide ABC transporter ATP-binding protein"/>
    <property type="match status" value="1"/>
</dbReference>
<dbReference type="PANTHER" id="PTHR19211">
    <property type="entry name" value="ATP-BINDING TRANSPORT PROTEIN-RELATED"/>
    <property type="match status" value="1"/>
</dbReference>
<dbReference type="InterPro" id="IPR017871">
    <property type="entry name" value="ABC_transporter-like_CS"/>
</dbReference>
<dbReference type="PROSITE" id="PS50893">
    <property type="entry name" value="ABC_TRANSPORTER_2"/>
    <property type="match status" value="2"/>
</dbReference>
<protein>
    <submittedName>
        <fullName evidence="4">ATPase components of ABC transporters with duplicated ATPase domains</fullName>
    </submittedName>
</protein>
<name>A0A222VSX1_9PSEU</name>
<sequence>MITANGLELRAGSRVLLSDTTLRIQPGDRIGLVGRNGAGKTTTLKVLAGEGEPYSGDVGHGGEIGYLPQDPREGDLSVSAKDRVLSARGLDTLVRDMEKAQTAMSELVDDGDRDKAVRRYGRLEERFAALGGYAAESEAARICANLGLEERILSQTLGTLSGGQRRRVELARILFAASEAGAGGKSSTILLLDEPTNHLDADSINWLRGFLKAHDGGLVVISHDVELLAEVVNKVWFLDATRAELDNYNMTWQRYLDARATDEKRRRRERANAEKKASALQQQAAKLGAKATKAVAAKNMARRAEQMLADLDDVRQEDKVARIKFPSPAPCGRTPLTAEGLSKSYGSLEIFTGVDLAIDRGSKVVVLGLNGAGKTTLLRLLGGMETADTGDVVPGHGLRIGYYAQEHETLDHDRSVWENIRHLAPDTGAQELRNLLGSFLFTGEQLDQPAGTLSGGEKTRLALAGLVSSAANVLLLDEPTNNLDPASRAQVLDALRSFTGAVVLVTHDPGAVEALEPERVILLPDGTEDHWSAEYLELVQLA</sequence>
<organism evidence="4 5">
    <name type="scientific">Prauserella marina</name>
    <dbReference type="NCBI Taxonomy" id="530584"/>
    <lineage>
        <taxon>Bacteria</taxon>
        <taxon>Bacillati</taxon>
        <taxon>Actinomycetota</taxon>
        <taxon>Actinomycetes</taxon>
        <taxon>Pseudonocardiales</taxon>
        <taxon>Pseudonocardiaceae</taxon>
        <taxon>Prauserella</taxon>
    </lineage>
</organism>
<accession>A0A222VSX1</accession>
<keyword evidence="5" id="KW-1185">Reference proteome</keyword>
<keyword evidence="1" id="KW-0677">Repeat</keyword>
<evidence type="ECO:0000313" key="5">
    <source>
        <dbReference type="Proteomes" id="UP000199494"/>
    </source>
</evidence>
<dbReference type="InterPro" id="IPR003439">
    <property type="entry name" value="ABC_transporter-like_ATP-bd"/>
</dbReference>
<dbReference type="InterPro" id="IPR050611">
    <property type="entry name" value="ABCF"/>
</dbReference>